<keyword evidence="1 4" id="KW-0812">Transmembrane</keyword>
<feature type="transmembrane region" description="Helical" evidence="4">
    <location>
        <begin position="248"/>
        <end position="268"/>
    </location>
</feature>
<organism evidence="6 7">
    <name type="scientific">Bordetella genomosp. 4</name>
    <dbReference type="NCBI Taxonomy" id="463044"/>
    <lineage>
        <taxon>Bacteria</taxon>
        <taxon>Pseudomonadati</taxon>
        <taxon>Pseudomonadota</taxon>
        <taxon>Betaproteobacteria</taxon>
        <taxon>Burkholderiales</taxon>
        <taxon>Alcaligenaceae</taxon>
        <taxon>Bordetella</taxon>
    </lineage>
</organism>
<gene>
    <name evidence="6" type="ORF">CAL20_18465</name>
</gene>
<protein>
    <submittedName>
        <fullName evidence="6">MFS transporter</fullName>
    </submittedName>
</protein>
<evidence type="ECO:0000313" key="7">
    <source>
        <dbReference type="Proteomes" id="UP000216885"/>
    </source>
</evidence>
<evidence type="ECO:0000259" key="5">
    <source>
        <dbReference type="PROSITE" id="PS50850"/>
    </source>
</evidence>
<dbReference type="AlphaFoldDB" id="A0A261TYI6"/>
<keyword evidence="7" id="KW-1185">Reference proteome</keyword>
<feature type="domain" description="Major facilitator superfamily (MFS) profile" evidence="5">
    <location>
        <begin position="48"/>
        <end position="428"/>
    </location>
</feature>
<sequence length="433" mass="45150">MSAPAGAGLVEPAFNAATTGHAEQASAGPAASQACAAPVAPSSTSFKVLGAISVAHMMNDMIQSILLAIYPMLKDSFNLSFSEIGLITLTYQIAASLLQPGIGLYTDKRPTTYSLPIGMGFTLVGLLLLAYAPSLPYLLVAAALVGTGSSIFHPESSRVARMASGGRHGLAQSLFQVGGNVGSALGPLLAALVIIPHGQTSVAWFSLAALFGMIVLVGIGRWYGANRALLKPKAKAASGGTTLTRNQVLGALGVLGLLIFSKYFYMASLNSYFTFYLMDKFDMPVRTAQLYLFLFLAAVAFGTVAGGPVGDRVGRKIVIWVSILGVAPFTLMLPYANLFWTGVLVVIIGVILASAFSAIVVYAQELVPGKVGMIAGLFFGFAFGMGGLGAAALGKLADATNITYVYEVCAYLPLLGIVAFLLPDIEGKKRRAK</sequence>
<dbReference type="InterPro" id="IPR011701">
    <property type="entry name" value="MFS"/>
</dbReference>
<dbReference type="InterPro" id="IPR020846">
    <property type="entry name" value="MFS_dom"/>
</dbReference>
<feature type="transmembrane region" description="Helical" evidence="4">
    <location>
        <begin position="84"/>
        <end position="106"/>
    </location>
</feature>
<feature type="transmembrane region" description="Helical" evidence="4">
    <location>
        <begin position="317"/>
        <end position="336"/>
    </location>
</feature>
<feature type="transmembrane region" description="Helical" evidence="4">
    <location>
        <begin position="48"/>
        <end position="72"/>
    </location>
</feature>
<evidence type="ECO:0000256" key="1">
    <source>
        <dbReference type="ARBA" id="ARBA00022692"/>
    </source>
</evidence>
<name>A0A261TYI6_9BORD</name>
<dbReference type="GO" id="GO:0005886">
    <property type="term" value="C:plasma membrane"/>
    <property type="evidence" value="ECO:0007669"/>
    <property type="project" value="TreeGrafter"/>
</dbReference>
<dbReference type="PANTHER" id="PTHR43129:SF1">
    <property type="entry name" value="FOSMIDOMYCIN RESISTANCE PROTEIN"/>
    <property type="match status" value="1"/>
</dbReference>
<dbReference type="PROSITE" id="PS50850">
    <property type="entry name" value="MFS"/>
    <property type="match status" value="1"/>
</dbReference>
<evidence type="ECO:0000256" key="4">
    <source>
        <dbReference type="SAM" id="Phobius"/>
    </source>
</evidence>
<comment type="caution">
    <text evidence="6">The sequence shown here is derived from an EMBL/GenBank/DDBJ whole genome shotgun (WGS) entry which is preliminary data.</text>
</comment>
<dbReference type="CDD" id="cd17478">
    <property type="entry name" value="MFS_FsR"/>
    <property type="match status" value="1"/>
</dbReference>
<feature type="transmembrane region" description="Helical" evidence="4">
    <location>
        <begin position="288"/>
        <end position="310"/>
    </location>
</feature>
<feature type="transmembrane region" description="Helical" evidence="4">
    <location>
        <begin position="342"/>
        <end position="362"/>
    </location>
</feature>
<feature type="transmembrane region" description="Helical" evidence="4">
    <location>
        <begin position="404"/>
        <end position="423"/>
    </location>
</feature>
<dbReference type="Pfam" id="PF07690">
    <property type="entry name" value="MFS_1"/>
    <property type="match status" value="1"/>
</dbReference>
<keyword evidence="3 4" id="KW-0472">Membrane</keyword>
<dbReference type="Gene3D" id="1.20.1250.20">
    <property type="entry name" value="MFS general substrate transporter like domains"/>
    <property type="match status" value="2"/>
</dbReference>
<feature type="transmembrane region" description="Helical" evidence="4">
    <location>
        <begin position="374"/>
        <end position="392"/>
    </location>
</feature>
<evidence type="ECO:0000256" key="3">
    <source>
        <dbReference type="ARBA" id="ARBA00023136"/>
    </source>
</evidence>
<feature type="transmembrane region" description="Helical" evidence="4">
    <location>
        <begin position="174"/>
        <end position="195"/>
    </location>
</feature>
<feature type="transmembrane region" description="Helical" evidence="4">
    <location>
        <begin position="113"/>
        <end position="131"/>
    </location>
</feature>
<accession>A0A261TYI6</accession>
<evidence type="ECO:0000256" key="2">
    <source>
        <dbReference type="ARBA" id="ARBA00022989"/>
    </source>
</evidence>
<dbReference type="PANTHER" id="PTHR43129">
    <property type="entry name" value="FOSMIDOMYCIN RESISTANCE PROTEIN"/>
    <property type="match status" value="1"/>
</dbReference>
<dbReference type="SUPFAM" id="SSF103473">
    <property type="entry name" value="MFS general substrate transporter"/>
    <property type="match status" value="1"/>
</dbReference>
<dbReference type="EMBL" id="NEVQ01000017">
    <property type="protein sequence ID" value="OZI54455.1"/>
    <property type="molecule type" value="Genomic_DNA"/>
</dbReference>
<dbReference type="Proteomes" id="UP000216885">
    <property type="component" value="Unassembled WGS sequence"/>
</dbReference>
<feature type="transmembrane region" description="Helical" evidence="4">
    <location>
        <begin position="201"/>
        <end position="223"/>
    </location>
</feature>
<evidence type="ECO:0000313" key="6">
    <source>
        <dbReference type="EMBL" id="OZI54455.1"/>
    </source>
</evidence>
<reference evidence="6 7" key="1">
    <citation type="submission" date="2017-05" db="EMBL/GenBank/DDBJ databases">
        <title>Complete and WGS of Bordetella genogroups.</title>
        <authorList>
            <person name="Spilker T."/>
            <person name="LiPuma J."/>
        </authorList>
    </citation>
    <scope>NUCLEOTIDE SEQUENCE [LARGE SCALE GENOMIC DNA]</scope>
    <source>
        <strain evidence="6 7">AU9919</strain>
    </source>
</reference>
<keyword evidence="2 4" id="KW-1133">Transmembrane helix</keyword>
<dbReference type="InterPro" id="IPR036259">
    <property type="entry name" value="MFS_trans_sf"/>
</dbReference>
<proteinExistence type="predicted"/>
<dbReference type="GO" id="GO:0022857">
    <property type="term" value="F:transmembrane transporter activity"/>
    <property type="evidence" value="ECO:0007669"/>
    <property type="project" value="InterPro"/>
</dbReference>